<evidence type="ECO:0000313" key="7">
    <source>
        <dbReference type="EMBL" id="PNP38711.1"/>
    </source>
</evidence>
<dbReference type="AlphaFoldDB" id="A0A2K0SZK8"/>
<dbReference type="Proteomes" id="UP000236546">
    <property type="component" value="Unassembled WGS sequence"/>
</dbReference>
<evidence type="ECO:0000256" key="5">
    <source>
        <dbReference type="ARBA" id="ARBA00023136"/>
    </source>
</evidence>
<keyword evidence="3 6" id="KW-1133">Transmembrane helix</keyword>
<dbReference type="OrthoDB" id="413313at2759"/>
<keyword evidence="2 6" id="KW-0812">Transmembrane</keyword>
<evidence type="ECO:0000256" key="1">
    <source>
        <dbReference type="ARBA" id="ARBA00004225"/>
    </source>
</evidence>
<evidence type="ECO:0000313" key="8">
    <source>
        <dbReference type="Proteomes" id="UP000236546"/>
    </source>
</evidence>
<name>A0A2K0SZK8_9HYPO</name>
<gene>
    <name evidence="7" type="ORF">TGAMA5MH_09437</name>
</gene>
<keyword evidence="4" id="KW-0496">Mitochondrion</keyword>
<accession>A0A2K0SZK8</accession>
<reference evidence="7 8" key="1">
    <citation type="submission" date="2017-02" db="EMBL/GenBank/DDBJ databases">
        <title>Genomes of Trichoderma spp. with biocontrol activity.</title>
        <authorList>
            <person name="Gardiner D."/>
            <person name="Kazan K."/>
            <person name="Vos C."/>
            <person name="Harvey P."/>
        </authorList>
    </citation>
    <scope>NUCLEOTIDE SEQUENCE [LARGE SCALE GENOMIC DNA]</scope>
    <source>
        <strain evidence="7 8">A5MH</strain>
    </source>
</reference>
<dbReference type="InterPro" id="IPR013946">
    <property type="entry name" value="NCA2-like"/>
</dbReference>
<dbReference type="PANTHER" id="PTHR28234:SF1">
    <property type="entry name" value="NUCLEAR CONTROL OF ATPASE PROTEIN 2"/>
    <property type="match status" value="1"/>
</dbReference>
<dbReference type="PANTHER" id="PTHR28234">
    <property type="entry name" value="NUCLEAR CONTROL OF ATPASE PROTEIN 2"/>
    <property type="match status" value="1"/>
</dbReference>
<organism evidence="7 8">
    <name type="scientific">Trichoderma gamsii</name>
    <dbReference type="NCBI Taxonomy" id="398673"/>
    <lineage>
        <taxon>Eukaryota</taxon>
        <taxon>Fungi</taxon>
        <taxon>Dikarya</taxon>
        <taxon>Ascomycota</taxon>
        <taxon>Pezizomycotina</taxon>
        <taxon>Sordariomycetes</taxon>
        <taxon>Hypocreomycetidae</taxon>
        <taxon>Hypocreales</taxon>
        <taxon>Hypocreaceae</taxon>
        <taxon>Trichoderma</taxon>
    </lineage>
</organism>
<feature type="transmembrane region" description="Helical" evidence="6">
    <location>
        <begin position="560"/>
        <end position="581"/>
    </location>
</feature>
<evidence type="ECO:0008006" key="9">
    <source>
        <dbReference type="Google" id="ProtNLM"/>
    </source>
</evidence>
<proteinExistence type="predicted"/>
<comment type="caution">
    <text evidence="7">The sequence shown here is derived from an EMBL/GenBank/DDBJ whole genome shotgun (WGS) entry which is preliminary data.</text>
</comment>
<evidence type="ECO:0000256" key="6">
    <source>
        <dbReference type="SAM" id="Phobius"/>
    </source>
</evidence>
<dbReference type="GO" id="GO:0005741">
    <property type="term" value="C:mitochondrial outer membrane"/>
    <property type="evidence" value="ECO:0007669"/>
    <property type="project" value="TreeGrafter"/>
</dbReference>
<evidence type="ECO:0000256" key="3">
    <source>
        <dbReference type="ARBA" id="ARBA00022989"/>
    </source>
</evidence>
<evidence type="ECO:0000256" key="2">
    <source>
        <dbReference type="ARBA" id="ARBA00022692"/>
    </source>
</evidence>
<protein>
    <recommendedName>
        <fullName evidence="9">ATP synthase regulation protein NCA2</fullName>
    </recommendedName>
</protein>
<comment type="subcellular location">
    <subcellularLocation>
        <location evidence="1">Mitochondrion membrane</location>
        <topology evidence="1">Multi-pass membrane protein</topology>
    </subcellularLocation>
</comment>
<keyword evidence="5 6" id="KW-0472">Membrane</keyword>
<dbReference type="EMBL" id="MTYH01000102">
    <property type="protein sequence ID" value="PNP38711.1"/>
    <property type="molecule type" value="Genomic_DNA"/>
</dbReference>
<sequence length="685" mass="76703">MSLVADFSSALRSSADLTFPFASQVRRLDAYLDRLPVLSEEVSEDGASEAGHAFATAEVLDAPRLDRLLHIIRSLSTTSSSEPLLNIQRVKILLNESGIATIADNIHGAASEAHARTKTPYENEIEWLLVSKATVQVYGAILNSLVDRIVPLSDDMWYWDGVLSSYSYSSIYTVQTSPLRLWAWSLDIYQASQSRLRSLSAADASAELVQSTRSTLSQPWSRFYGVVRESIREHSFANIQRKVLSPVALCRAEARRKQAHLRKLREMTASGLGVLMDEGLQLGHDDERAGVQDHEDLKGVVERSVALMDMVLKEASSLDINIPDFEEKVFAGVEEDAELSVHVEEDMTQYRPSTLARRLLQIIDKTLPQHIDAMQLLANENGPPPAIVRYWLPALIGITSSTTILRILVNRKADIIDWIAGFGSTLRDFWLNWVIQPTEKVIKTIRHDETSEIAIMSRDSLKADRESLERMVVDFATERPHYAVGTSSITDAQIAEIRTKVAEGDVTPVLKAYEQELRKPFVGALRGDLVRSLLIQVQKTKVDLEVAMTGIDSLLKSQELVFGFVGLTPGVFVSVGVFQYLRSIFGSRSGRRHSKTSGKAIRILRNIDRILSEARPTENNVLSYKDHGLLLCEVHVLRNLAGSLMPDNLQKEFLEDLDDLANVKGVHIQAKALERIRWAYARWIR</sequence>
<dbReference type="Pfam" id="PF08637">
    <property type="entry name" value="NCA2"/>
    <property type="match status" value="1"/>
</dbReference>
<evidence type="ECO:0000256" key="4">
    <source>
        <dbReference type="ARBA" id="ARBA00023128"/>
    </source>
</evidence>